<gene>
    <name evidence="6" type="ORF">GGQ72_001555</name>
</gene>
<reference evidence="6 7" key="1">
    <citation type="submission" date="2020-08" db="EMBL/GenBank/DDBJ databases">
        <title>Genomic Encyclopedia of Type Strains, Phase IV (KMG-IV): sequencing the most valuable type-strain genomes for metagenomic binning, comparative biology and taxonomic classification.</title>
        <authorList>
            <person name="Goeker M."/>
        </authorList>
    </citation>
    <scope>NUCLEOTIDE SEQUENCE [LARGE SCALE GENOMIC DNA]</scope>
    <source>
        <strain evidence="6 7">DSM 29514</strain>
    </source>
</reference>
<feature type="domain" description="Response regulatory" evidence="4">
    <location>
        <begin position="427"/>
        <end position="544"/>
    </location>
</feature>
<organism evidence="6 7">
    <name type="scientific">Rhizobium rhizoryzae</name>
    <dbReference type="NCBI Taxonomy" id="451876"/>
    <lineage>
        <taxon>Bacteria</taxon>
        <taxon>Pseudomonadati</taxon>
        <taxon>Pseudomonadota</taxon>
        <taxon>Alphaproteobacteria</taxon>
        <taxon>Hyphomicrobiales</taxon>
        <taxon>Rhizobiaceae</taxon>
        <taxon>Rhizobium/Agrobacterium group</taxon>
        <taxon>Rhizobium</taxon>
    </lineage>
</organism>
<comment type="caution">
    <text evidence="6">The sequence shown here is derived from an EMBL/GenBank/DDBJ whole genome shotgun (WGS) entry which is preliminary data.</text>
</comment>
<keyword evidence="1 3" id="KW-0597">Phosphoprotein</keyword>
<dbReference type="NCBIfam" id="TIGR00229">
    <property type="entry name" value="sensory_box"/>
    <property type="match status" value="1"/>
</dbReference>
<feature type="domain" description="PAS" evidence="5">
    <location>
        <begin position="151"/>
        <end position="221"/>
    </location>
</feature>
<evidence type="ECO:0000256" key="3">
    <source>
        <dbReference type="PROSITE-ProRule" id="PRU00169"/>
    </source>
</evidence>
<evidence type="ECO:0000256" key="1">
    <source>
        <dbReference type="ARBA" id="ARBA00022553"/>
    </source>
</evidence>
<dbReference type="PROSITE" id="PS50110">
    <property type="entry name" value="RESPONSE_REGULATORY"/>
    <property type="match status" value="1"/>
</dbReference>
<dbReference type="Pfam" id="PF00072">
    <property type="entry name" value="Response_reg"/>
    <property type="match status" value="1"/>
</dbReference>
<dbReference type="AlphaFoldDB" id="A0A7W6LER3"/>
<dbReference type="Pfam" id="PF08448">
    <property type="entry name" value="PAS_4"/>
    <property type="match status" value="1"/>
</dbReference>
<dbReference type="InterPro" id="IPR011006">
    <property type="entry name" value="CheY-like_superfamily"/>
</dbReference>
<dbReference type="InterPro" id="IPR001789">
    <property type="entry name" value="Sig_transdc_resp-reg_receiver"/>
</dbReference>
<protein>
    <submittedName>
        <fullName evidence="6">PAS domain S-box-containing protein</fullName>
    </submittedName>
</protein>
<dbReference type="PANTHER" id="PTHR45339:SF1">
    <property type="entry name" value="HYBRID SIGNAL TRANSDUCTION HISTIDINE KINASE J"/>
    <property type="match status" value="1"/>
</dbReference>
<dbReference type="Gene3D" id="3.30.450.20">
    <property type="entry name" value="PAS domain"/>
    <property type="match status" value="2"/>
</dbReference>
<dbReference type="InterPro" id="IPR013656">
    <property type="entry name" value="PAS_4"/>
</dbReference>
<dbReference type="InterPro" id="IPR035965">
    <property type="entry name" value="PAS-like_dom_sf"/>
</dbReference>
<evidence type="ECO:0000259" key="5">
    <source>
        <dbReference type="PROSITE" id="PS50112"/>
    </source>
</evidence>
<dbReference type="EMBL" id="JACIEC010000001">
    <property type="protein sequence ID" value="MBB4143056.1"/>
    <property type="molecule type" value="Genomic_DNA"/>
</dbReference>
<dbReference type="SUPFAM" id="SSF52172">
    <property type="entry name" value="CheY-like"/>
    <property type="match status" value="1"/>
</dbReference>
<dbReference type="InterPro" id="IPR000014">
    <property type="entry name" value="PAS"/>
</dbReference>
<accession>A0A7W6LER3</accession>
<dbReference type="SMART" id="SM00448">
    <property type="entry name" value="REC"/>
    <property type="match status" value="1"/>
</dbReference>
<keyword evidence="2" id="KW-0902">Two-component regulatory system</keyword>
<dbReference type="CDD" id="cd17546">
    <property type="entry name" value="REC_hyHK_CKI1_RcsC-like"/>
    <property type="match status" value="1"/>
</dbReference>
<feature type="modified residue" description="4-aspartylphosphate" evidence="3">
    <location>
        <position position="476"/>
    </location>
</feature>
<proteinExistence type="predicted"/>
<keyword evidence="7" id="KW-1185">Reference proteome</keyword>
<dbReference type="Gene3D" id="3.40.50.2300">
    <property type="match status" value="1"/>
</dbReference>
<evidence type="ECO:0000259" key="4">
    <source>
        <dbReference type="PROSITE" id="PS50110"/>
    </source>
</evidence>
<name>A0A7W6LER3_9HYPH</name>
<dbReference type="SMART" id="SM00091">
    <property type="entry name" value="PAS"/>
    <property type="match status" value="2"/>
</dbReference>
<dbReference type="Pfam" id="PF12860">
    <property type="entry name" value="PAS_7"/>
    <property type="match status" value="1"/>
</dbReference>
<dbReference type="Proteomes" id="UP000519897">
    <property type="component" value="Unassembled WGS sequence"/>
</dbReference>
<evidence type="ECO:0000256" key="2">
    <source>
        <dbReference type="ARBA" id="ARBA00023012"/>
    </source>
</evidence>
<evidence type="ECO:0000313" key="7">
    <source>
        <dbReference type="Proteomes" id="UP000519897"/>
    </source>
</evidence>
<dbReference type="RefSeq" id="WP_165132630.1">
    <property type="nucleotide sequence ID" value="NZ_CP049250.1"/>
</dbReference>
<sequence>MSENTHPDTEFQSQLLEIVADAISGGFLVYDRNDTILFASAQVRNFLPVQPELLAPGARLRELFGALYDNGGYSPLKPDRRARPAVGRDDWIAGEIAALWKERSESTERRGQDRWMSLTRRRFPSGFGVCVLRDISEHRKREDQWRADLERVQVTEEILENLPFPVLVKDRSLTYVGVNRSCAALYDRLPEDILGRNARELLAPDLAERVDRINSQVLETGEPFQIAERVVRADGSTTAMLTRKFRVGKPGRYLVVTIMEDLSDLLGGGLPADAIFTGMEGLDFVHSDMRPPDTLVEEAVVPVLPIAGRRVLLVTQDSRIEQDGLPQMLGLGLDATSARSAAEVKAITDIAAERQMTIDLIAIDSAMPFECLEVAQASGIDVLVFEAFQMERELMSKITRHLLRPKNDKAEEEPDVEWQVAADTAVDVLVAEDNAVNRIVFSQILEGFGYTYVIAGDGEEAVRLWRELNPRIVLMDVTLPKLNGYEAASKIRETEETPGRTPIIGVLSPAVEGDRDACWAAGMNDVVMKPLSPDVLEEKFRKYLADGVSATKRA</sequence>
<dbReference type="SUPFAM" id="SSF55785">
    <property type="entry name" value="PYP-like sensor domain (PAS domain)"/>
    <property type="match status" value="1"/>
</dbReference>
<dbReference type="PANTHER" id="PTHR45339">
    <property type="entry name" value="HYBRID SIGNAL TRANSDUCTION HISTIDINE KINASE J"/>
    <property type="match status" value="1"/>
</dbReference>
<evidence type="ECO:0000313" key="6">
    <source>
        <dbReference type="EMBL" id="MBB4143056.1"/>
    </source>
</evidence>
<dbReference type="CDD" id="cd00130">
    <property type="entry name" value="PAS"/>
    <property type="match status" value="1"/>
</dbReference>
<dbReference type="PROSITE" id="PS50112">
    <property type="entry name" value="PAS"/>
    <property type="match status" value="1"/>
</dbReference>
<dbReference type="GO" id="GO:0000160">
    <property type="term" value="P:phosphorelay signal transduction system"/>
    <property type="evidence" value="ECO:0007669"/>
    <property type="project" value="UniProtKB-KW"/>
</dbReference>